<dbReference type="GO" id="GO:0003677">
    <property type="term" value="F:DNA binding"/>
    <property type="evidence" value="ECO:0007669"/>
    <property type="project" value="InterPro"/>
</dbReference>
<organism evidence="1 3">
    <name type="scientific">Chitinophaga sancti</name>
    <dbReference type="NCBI Taxonomy" id="1004"/>
    <lineage>
        <taxon>Bacteria</taxon>
        <taxon>Pseudomonadati</taxon>
        <taxon>Bacteroidota</taxon>
        <taxon>Chitinophagia</taxon>
        <taxon>Chitinophagales</taxon>
        <taxon>Chitinophagaceae</taxon>
        <taxon>Chitinophaga</taxon>
    </lineage>
</organism>
<dbReference type="Proteomes" id="UP000183788">
    <property type="component" value="Unassembled WGS sequence"/>
</dbReference>
<dbReference type="STRING" id="1004.SAMN05661012_06190"/>
<dbReference type="Gene3D" id="1.10.260.40">
    <property type="entry name" value="lambda repressor-like DNA-binding domains"/>
    <property type="match status" value="1"/>
</dbReference>
<dbReference type="EMBL" id="CP140154">
    <property type="protein sequence ID" value="WQG90585.1"/>
    <property type="molecule type" value="Genomic_DNA"/>
</dbReference>
<reference evidence="2 4" key="2">
    <citation type="submission" date="2023-11" db="EMBL/GenBank/DDBJ databases">
        <title>MicrobeMod: A computational toolkit for identifying prokaryotic methylation and restriction-modification with nanopore sequencing.</title>
        <authorList>
            <person name="Crits-Christoph A."/>
            <person name="Kang S.C."/>
            <person name="Lee H."/>
            <person name="Ostrov N."/>
        </authorList>
    </citation>
    <scope>NUCLEOTIDE SEQUENCE [LARGE SCALE GENOMIC DNA]</scope>
    <source>
        <strain evidence="2 4">ATCC 23090</strain>
    </source>
</reference>
<accession>A0A1K1SUV0</accession>
<protein>
    <submittedName>
        <fullName evidence="2">XRE family transcriptional regulator</fullName>
    </submittedName>
</protein>
<name>A0A1K1SUV0_9BACT</name>
<evidence type="ECO:0000313" key="3">
    <source>
        <dbReference type="Proteomes" id="UP000183788"/>
    </source>
</evidence>
<sequence>MFILVPFLHFFSLVKKHYIAIIEKKIHHGKNIGRFRQMLGMKQDLLASIMDDDWTQMKISRLEGKEEIEDGILDEVARALKIPVDAIKNFYEEAAINIVANTFNDEAVAYVENYKCSFNPVDKVIELFERLLASEKEKTDLMKEILHKMK</sequence>
<evidence type="ECO:0000313" key="2">
    <source>
        <dbReference type="EMBL" id="WQG90585.1"/>
    </source>
</evidence>
<reference evidence="1 3" key="1">
    <citation type="submission" date="2016-11" db="EMBL/GenBank/DDBJ databases">
        <authorList>
            <person name="Jaros S."/>
            <person name="Januszkiewicz K."/>
            <person name="Wedrychowicz H."/>
        </authorList>
    </citation>
    <scope>NUCLEOTIDE SEQUENCE [LARGE SCALE GENOMIC DNA]</scope>
    <source>
        <strain evidence="1 3">DSM 784</strain>
    </source>
</reference>
<dbReference type="SUPFAM" id="SSF47413">
    <property type="entry name" value="lambda repressor-like DNA-binding domains"/>
    <property type="match status" value="1"/>
</dbReference>
<evidence type="ECO:0000313" key="1">
    <source>
        <dbReference type="EMBL" id="SFW88091.1"/>
    </source>
</evidence>
<dbReference type="Proteomes" id="UP001326715">
    <property type="component" value="Chromosome"/>
</dbReference>
<dbReference type="EMBL" id="FPIZ01000035">
    <property type="protein sequence ID" value="SFW88091.1"/>
    <property type="molecule type" value="Genomic_DNA"/>
</dbReference>
<evidence type="ECO:0000313" key="4">
    <source>
        <dbReference type="Proteomes" id="UP001326715"/>
    </source>
</evidence>
<dbReference type="InterPro" id="IPR010982">
    <property type="entry name" value="Lambda_DNA-bd_dom_sf"/>
</dbReference>
<proteinExistence type="predicted"/>
<gene>
    <name evidence="1" type="ORF">SAMN05661012_06190</name>
    <name evidence="2" type="ORF">SR876_03690</name>
</gene>
<keyword evidence="4" id="KW-1185">Reference proteome</keyword>
<dbReference type="RefSeq" id="WP_245801879.1">
    <property type="nucleotide sequence ID" value="NZ_CP139972.1"/>
</dbReference>
<dbReference type="AlphaFoldDB" id="A0A1K1SUV0"/>